<dbReference type="GO" id="GO:0003995">
    <property type="term" value="F:acyl-CoA dehydrogenase activity"/>
    <property type="evidence" value="ECO:0007669"/>
    <property type="project" value="TreeGrafter"/>
</dbReference>
<comment type="cofactor">
    <cofactor evidence="1 7">
        <name>FAD</name>
        <dbReference type="ChEBI" id="CHEBI:57692"/>
    </cofactor>
</comment>
<evidence type="ECO:0000256" key="4">
    <source>
        <dbReference type="ARBA" id="ARBA00022630"/>
    </source>
</evidence>
<evidence type="ECO:0000256" key="5">
    <source>
        <dbReference type="ARBA" id="ARBA00022827"/>
    </source>
</evidence>
<dbReference type="PANTHER" id="PTHR48083">
    <property type="entry name" value="MEDIUM-CHAIN SPECIFIC ACYL-COA DEHYDROGENASE, MITOCHONDRIAL-RELATED"/>
    <property type="match status" value="1"/>
</dbReference>
<dbReference type="GO" id="GO:0005737">
    <property type="term" value="C:cytoplasm"/>
    <property type="evidence" value="ECO:0007669"/>
    <property type="project" value="TreeGrafter"/>
</dbReference>
<dbReference type="STRING" id="1173061.A0A0J9XIU0"/>
<dbReference type="InterPro" id="IPR009075">
    <property type="entry name" value="AcylCo_DH/oxidase_C"/>
</dbReference>
<dbReference type="Pfam" id="PF02770">
    <property type="entry name" value="Acyl-CoA_dh_M"/>
    <property type="match status" value="1"/>
</dbReference>
<dbReference type="InterPro" id="IPR036250">
    <property type="entry name" value="AcylCo_DH-like_C"/>
</dbReference>
<evidence type="ECO:0000313" key="11">
    <source>
        <dbReference type="EMBL" id="CDO56890.1"/>
    </source>
</evidence>
<feature type="domain" description="Acyl-CoA dehydrogenase/oxidase C-terminal" evidence="8">
    <location>
        <begin position="265"/>
        <end position="415"/>
    </location>
</feature>
<dbReference type="Gene3D" id="2.40.110.10">
    <property type="entry name" value="Butyryl-CoA Dehydrogenase, subunit A, domain 2"/>
    <property type="match status" value="1"/>
</dbReference>
<dbReference type="InterPro" id="IPR013786">
    <property type="entry name" value="AcylCoA_DH/ox_N"/>
</dbReference>
<dbReference type="Proteomes" id="UP000242525">
    <property type="component" value="Unassembled WGS sequence"/>
</dbReference>
<dbReference type="Pfam" id="PF00441">
    <property type="entry name" value="Acyl-CoA_dh_1"/>
    <property type="match status" value="1"/>
</dbReference>
<evidence type="ECO:0000256" key="2">
    <source>
        <dbReference type="ARBA" id="ARBA00009347"/>
    </source>
</evidence>
<dbReference type="InterPro" id="IPR006091">
    <property type="entry name" value="Acyl-CoA_Oxase/DH_mid-dom"/>
</dbReference>
<evidence type="ECO:0000313" key="12">
    <source>
        <dbReference type="EMBL" id="KAF5096428.1"/>
    </source>
</evidence>
<keyword evidence="6 7" id="KW-0560">Oxidoreductase</keyword>
<accession>A0A0J9XIU0</accession>
<dbReference type="InterPro" id="IPR046373">
    <property type="entry name" value="Acyl-CoA_Oxase/DH_mid-dom_sf"/>
</dbReference>
<name>A0A0J9XIU0_GEOCN</name>
<keyword evidence="5 7" id="KW-0274">FAD</keyword>
<proteinExistence type="inferred from homology"/>
<dbReference type="GO" id="GO:0050660">
    <property type="term" value="F:flavin adenine dinucleotide binding"/>
    <property type="evidence" value="ECO:0007669"/>
    <property type="project" value="InterPro"/>
</dbReference>
<dbReference type="Pfam" id="PF02771">
    <property type="entry name" value="Acyl-CoA_dh_N"/>
    <property type="match status" value="1"/>
</dbReference>
<evidence type="ECO:0000259" key="9">
    <source>
        <dbReference type="Pfam" id="PF02770"/>
    </source>
</evidence>
<dbReference type="EMBL" id="QQZK01000116">
    <property type="protein sequence ID" value="KAF5096428.1"/>
    <property type="molecule type" value="Genomic_DNA"/>
</dbReference>
<organism evidence="11 13">
    <name type="scientific">Geotrichum candidum</name>
    <name type="common">Oospora lactis</name>
    <name type="synonym">Dipodascus geotrichum</name>
    <dbReference type="NCBI Taxonomy" id="1173061"/>
    <lineage>
        <taxon>Eukaryota</taxon>
        <taxon>Fungi</taxon>
        <taxon>Dikarya</taxon>
        <taxon>Ascomycota</taxon>
        <taxon>Saccharomycotina</taxon>
        <taxon>Dipodascomycetes</taxon>
        <taxon>Dipodascales</taxon>
        <taxon>Dipodascaceae</taxon>
        <taxon>Geotrichum</taxon>
    </lineage>
</organism>
<evidence type="ECO:0000313" key="13">
    <source>
        <dbReference type="Proteomes" id="UP000242525"/>
    </source>
</evidence>
<keyword evidence="13" id="KW-1185">Reference proteome</keyword>
<reference evidence="12" key="3">
    <citation type="submission" date="2020-01" db="EMBL/GenBank/DDBJ databases">
        <authorList>
            <person name="Perkins V."/>
            <person name="Lessard M.-H."/>
            <person name="Dugat-Bony E."/>
            <person name="Frenette M."/>
            <person name="Labrie S."/>
        </authorList>
    </citation>
    <scope>NUCLEOTIDE SEQUENCE</scope>
    <source>
        <strain evidence="12">LMA-70</strain>
    </source>
</reference>
<dbReference type="GO" id="GO:0033539">
    <property type="term" value="P:fatty acid beta-oxidation using acyl-CoA dehydrogenase"/>
    <property type="evidence" value="ECO:0007669"/>
    <property type="project" value="TreeGrafter"/>
</dbReference>
<dbReference type="InterPro" id="IPR037069">
    <property type="entry name" value="AcylCoA_DH/ox_N_sf"/>
</dbReference>
<evidence type="ECO:0000256" key="6">
    <source>
        <dbReference type="ARBA" id="ARBA00023002"/>
    </source>
</evidence>
<comment type="caution">
    <text evidence="11">The sequence shown here is derived from an EMBL/GenBank/DDBJ whole genome shotgun (WGS) entry which is preliminary data.</text>
</comment>
<evidence type="ECO:0008006" key="14">
    <source>
        <dbReference type="Google" id="ProtNLM"/>
    </source>
</evidence>
<sequence>MADTIPEIIKDKISPKALETLAKVKHFVETECIPADTIFHAQISADPAKRWATYPKIMEELKTKAKAQGLWNLFLPSYYKESAGYTNLEYALMAEQMGRTFTGPETFNCAAPDTGNMEVFARYGNEEQKKQYLGPLMNGEIRSAFCMTERFVASSDARNIQLQITVDEKTDEYILNGRKWYASGAGDPRCKVWLVMGRVVDGEGKAASENPYLQQSVVIVPAHHPGSKVIRAMGVYGYDDAPHGHCEIDFTNCRIPRKNMVLGEGRGFEIIQGRLGPGRIHHCMRTLGAAEEGLRWMIWRVHDPSRRAFGKLLRDHETIVFNIAKSRMEIDGARLLVLAAAHLMDKEGPKAALSDIAKAKVVCPNVCLDVLDRAIQSFGAEGISQDTPLAYMWAGNRTLRLADGPDEVHTFQLGKTELKRYAKIKQEFDVTFEKIKPFKHHL</sequence>
<dbReference type="Proteomes" id="UP000750522">
    <property type="component" value="Unassembled WGS sequence"/>
</dbReference>
<dbReference type="OrthoDB" id="434771at2759"/>
<feature type="domain" description="Acyl-CoA oxidase/dehydrogenase middle" evidence="9">
    <location>
        <begin position="144"/>
        <end position="252"/>
    </location>
</feature>
<evidence type="ECO:0000256" key="1">
    <source>
        <dbReference type="ARBA" id="ARBA00001974"/>
    </source>
</evidence>
<evidence type="ECO:0000259" key="8">
    <source>
        <dbReference type="Pfam" id="PF00441"/>
    </source>
</evidence>
<evidence type="ECO:0000259" key="10">
    <source>
        <dbReference type="Pfam" id="PF02771"/>
    </source>
</evidence>
<dbReference type="SUPFAM" id="SSF47203">
    <property type="entry name" value="Acyl-CoA dehydrogenase C-terminal domain-like"/>
    <property type="match status" value="1"/>
</dbReference>
<dbReference type="Gene3D" id="1.10.540.10">
    <property type="entry name" value="Acyl-CoA dehydrogenase/oxidase, N-terminal domain"/>
    <property type="match status" value="1"/>
</dbReference>
<protein>
    <recommendedName>
        <fullName evidence="14">Acyl-CoA dehydrogenase NM domain-like protein</fullName>
    </recommendedName>
</protein>
<reference evidence="12" key="2">
    <citation type="journal article" date="2020" name="Front. Microbiol.">
        <title>Phenotypic and Genetic Characterization of the Cheese Ripening Yeast Geotrichum candidum.</title>
        <authorList>
            <person name="Perkins V."/>
            <person name="Vignola S."/>
            <person name="Lessard M.H."/>
            <person name="Plante P.L."/>
            <person name="Corbeil J."/>
            <person name="Dugat-Bony E."/>
            <person name="Frenette M."/>
            <person name="Labrie S."/>
        </authorList>
    </citation>
    <scope>NUCLEOTIDE SEQUENCE</scope>
    <source>
        <strain evidence="12">LMA-70</strain>
    </source>
</reference>
<comment type="subunit">
    <text evidence="3">Homodimer.</text>
</comment>
<dbReference type="SUPFAM" id="SSF56645">
    <property type="entry name" value="Acyl-CoA dehydrogenase NM domain-like"/>
    <property type="match status" value="1"/>
</dbReference>
<dbReference type="EMBL" id="CCBN010000017">
    <property type="protein sequence ID" value="CDO56890.1"/>
    <property type="molecule type" value="Genomic_DNA"/>
</dbReference>
<evidence type="ECO:0000256" key="3">
    <source>
        <dbReference type="ARBA" id="ARBA00011738"/>
    </source>
</evidence>
<dbReference type="Gene3D" id="1.20.140.10">
    <property type="entry name" value="Butyryl-CoA Dehydrogenase, subunit A, domain 3"/>
    <property type="match status" value="1"/>
</dbReference>
<evidence type="ECO:0000256" key="7">
    <source>
        <dbReference type="RuleBase" id="RU362125"/>
    </source>
</evidence>
<dbReference type="InterPro" id="IPR050741">
    <property type="entry name" value="Acyl-CoA_dehydrogenase"/>
</dbReference>
<comment type="similarity">
    <text evidence="2 7">Belongs to the acyl-CoA dehydrogenase family.</text>
</comment>
<dbReference type="InterPro" id="IPR009100">
    <property type="entry name" value="AcylCoA_DH/oxidase_NM_dom_sf"/>
</dbReference>
<feature type="domain" description="Acyl-CoA dehydrogenase/oxidase N-terminal" evidence="10">
    <location>
        <begin position="23"/>
        <end position="140"/>
    </location>
</feature>
<reference evidence="11 13" key="1">
    <citation type="submission" date="2014-03" db="EMBL/GenBank/DDBJ databases">
        <authorList>
            <person name="Casaregola S."/>
        </authorList>
    </citation>
    <scope>NUCLEOTIDE SEQUENCE [LARGE SCALE GENOMIC DNA]</scope>
    <source>
        <strain evidence="11 13">CLIB 918</strain>
    </source>
</reference>
<keyword evidence="4 7" id="KW-0285">Flavoprotein</keyword>
<gene>
    <name evidence="11" type="ORF">BN980_GECA17s01583g</name>
    <name evidence="12" type="ORF">DV451_004249</name>
</gene>
<dbReference type="PANTHER" id="PTHR48083:SF13">
    <property type="entry name" value="ACYL-COA DEHYDROGENASE FAMILY MEMBER 11"/>
    <property type="match status" value="1"/>
</dbReference>
<dbReference type="AlphaFoldDB" id="A0A0J9XIU0"/>